<dbReference type="PANTHER" id="PTHR43725">
    <property type="entry name" value="UDP-GLUCOSE 4-EPIMERASE"/>
    <property type="match status" value="1"/>
</dbReference>
<comment type="caution">
    <text evidence="11">The sequence shown here is derived from an EMBL/GenBank/DDBJ whole genome shotgun (WGS) entry which is preliminary data.</text>
</comment>
<evidence type="ECO:0000256" key="3">
    <source>
        <dbReference type="ARBA" id="ARBA00004947"/>
    </source>
</evidence>
<dbReference type="PANTHER" id="PTHR43725:SF47">
    <property type="entry name" value="UDP-GLUCOSE 4-EPIMERASE"/>
    <property type="match status" value="1"/>
</dbReference>
<sequence length="341" mass="36923">MSAILLTGGAGYIGSHTALALLRAGFDVISIDNFSNSSDEALQRVQQLAGRSLLSLQMDIRDEQALQGLFAEHAIAAVVHFAGLKAVGESTEQPLAYYDNNVAGTITLCRVMQQAGVKRLVFSSSATVYGDAKTVPIPETAPRSATNPYGQSKLMIEHILEDLAASDPAWSIALLRYFNPVGADKSGRIGEDPNGIPNNLMPFISQVAVGKRAELSVFGNDYPTPDGTGVRDYIHVVDLAEGHLKALEYVQQHSGIDAFNLGTGTGYSVLEMVQAFARKNAVPVPYRIVDRRPGDIASCYADPHKASTLLGWQARLTLDDMVQDSWRWQQQNPDGYQRGDS</sequence>
<evidence type="ECO:0000313" key="12">
    <source>
        <dbReference type="Proteomes" id="UP001236258"/>
    </source>
</evidence>
<dbReference type="InterPro" id="IPR016040">
    <property type="entry name" value="NAD(P)-bd_dom"/>
</dbReference>
<evidence type="ECO:0000256" key="4">
    <source>
        <dbReference type="ARBA" id="ARBA00007637"/>
    </source>
</evidence>
<organism evidence="11 12">
    <name type="scientific">Alkalimonas delamerensis</name>
    <dbReference type="NCBI Taxonomy" id="265981"/>
    <lineage>
        <taxon>Bacteria</taxon>
        <taxon>Pseudomonadati</taxon>
        <taxon>Pseudomonadota</taxon>
        <taxon>Gammaproteobacteria</taxon>
        <taxon>Alkalimonas</taxon>
    </lineage>
</organism>
<keyword evidence="12" id="KW-1185">Reference proteome</keyword>
<evidence type="ECO:0000256" key="2">
    <source>
        <dbReference type="ARBA" id="ARBA00001911"/>
    </source>
</evidence>
<dbReference type="GO" id="GO:0003978">
    <property type="term" value="F:UDP-glucose 4-epimerase activity"/>
    <property type="evidence" value="ECO:0007669"/>
    <property type="project" value="UniProtKB-EC"/>
</dbReference>
<dbReference type="NCBIfam" id="TIGR01179">
    <property type="entry name" value="galE"/>
    <property type="match status" value="1"/>
</dbReference>
<dbReference type="EMBL" id="JAUZVY010000004">
    <property type="protein sequence ID" value="MDP4529444.1"/>
    <property type="molecule type" value="Genomic_DNA"/>
</dbReference>
<dbReference type="Proteomes" id="UP001236258">
    <property type="component" value="Unassembled WGS sequence"/>
</dbReference>
<dbReference type="Gene3D" id="3.40.50.720">
    <property type="entry name" value="NAD(P)-binding Rossmann-like Domain"/>
    <property type="match status" value="1"/>
</dbReference>
<evidence type="ECO:0000256" key="5">
    <source>
        <dbReference type="ARBA" id="ARBA00013189"/>
    </source>
</evidence>
<comment type="cofactor">
    <cofactor evidence="2 9">
        <name>NAD(+)</name>
        <dbReference type="ChEBI" id="CHEBI:57540"/>
    </cofactor>
</comment>
<dbReference type="RefSeq" id="WP_305945531.1">
    <property type="nucleotide sequence ID" value="NZ_JAUZVY010000004.1"/>
</dbReference>
<reference evidence="11 12" key="1">
    <citation type="submission" date="2023-08" db="EMBL/GenBank/DDBJ databases">
        <authorList>
            <person name="Joshi A."/>
            <person name="Thite S."/>
        </authorList>
    </citation>
    <scope>NUCLEOTIDE SEQUENCE [LARGE SCALE GENOMIC DNA]</scope>
    <source>
        <strain evidence="11 12">1E1</strain>
    </source>
</reference>
<dbReference type="Gene3D" id="3.90.25.10">
    <property type="entry name" value="UDP-galactose 4-epimerase, domain 1"/>
    <property type="match status" value="1"/>
</dbReference>
<comment type="subunit">
    <text evidence="9">Homodimer.</text>
</comment>
<dbReference type="NCBIfam" id="NF007956">
    <property type="entry name" value="PRK10675.1"/>
    <property type="match status" value="1"/>
</dbReference>
<dbReference type="InterPro" id="IPR036291">
    <property type="entry name" value="NAD(P)-bd_dom_sf"/>
</dbReference>
<gene>
    <name evidence="11" type="primary">galE</name>
    <name evidence="11" type="ORF">Q3O59_10450</name>
</gene>
<accession>A0ABT9GR70</accession>
<keyword evidence="7 9" id="KW-0520">NAD</keyword>
<comment type="pathway">
    <text evidence="3 9">Carbohydrate metabolism; galactose metabolism.</text>
</comment>
<dbReference type="EC" id="5.1.3.2" evidence="5 9"/>
<evidence type="ECO:0000313" key="11">
    <source>
        <dbReference type="EMBL" id="MDP4529444.1"/>
    </source>
</evidence>
<dbReference type="InterPro" id="IPR005886">
    <property type="entry name" value="UDP_G4E"/>
</dbReference>
<name>A0ABT9GR70_9GAMM</name>
<evidence type="ECO:0000256" key="1">
    <source>
        <dbReference type="ARBA" id="ARBA00000083"/>
    </source>
</evidence>
<evidence type="ECO:0000256" key="9">
    <source>
        <dbReference type="RuleBase" id="RU366046"/>
    </source>
</evidence>
<evidence type="ECO:0000256" key="6">
    <source>
        <dbReference type="ARBA" id="ARBA00018569"/>
    </source>
</evidence>
<protein>
    <recommendedName>
        <fullName evidence="6 9">UDP-glucose 4-epimerase</fullName>
        <ecNumber evidence="5 9">5.1.3.2</ecNumber>
    </recommendedName>
</protein>
<evidence type="ECO:0000256" key="8">
    <source>
        <dbReference type="ARBA" id="ARBA00023235"/>
    </source>
</evidence>
<dbReference type="CDD" id="cd05247">
    <property type="entry name" value="UDP_G4E_1_SDR_e"/>
    <property type="match status" value="1"/>
</dbReference>
<dbReference type="SUPFAM" id="SSF51735">
    <property type="entry name" value="NAD(P)-binding Rossmann-fold domains"/>
    <property type="match status" value="1"/>
</dbReference>
<dbReference type="Pfam" id="PF16363">
    <property type="entry name" value="GDP_Man_Dehyd"/>
    <property type="match status" value="1"/>
</dbReference>
<comment type="similarity">
    <text evidence="4 9">Belongs to the NAD(P)-dependent epimerase/dehydratase family.</text>
</comment>
<evidence type="ECO:0000259" key="10">
    <source>
        <dbReference type="Pfam" id="PF16363"/>
    </source>
</evidence>
<evidence type="ECO:0000256" key="7">
    <source>
        <dbReference type="ARBA" id="ARBA00023027"/>
    </source>
</evidence>
<keyword evidence="9" id="KW-0119">Carbohydrate metabolism</keyword>
<dbReference type="PRINTS" id="PR01713">
    <property type="entry name" value="NUCEPIMERASE"/>
</dbReference>
<proteinExistence type="inferred from homology"/>
<keyword evidence="8 9" id="KW-0413">Isomerase</keyword>
<comment type="catalytic activity">
    <reaction evidence="1 9">
        <text>UDP-alpha-D-glucose = UDP-alpha-D-galactose</text>
        <dbReference type="Rhea" id="RHEA:22168"/>
        <dbReference type="ChEBI" id="CHEBI:58885"/>
        <dbReference type="ChEBI" id="CHEBI:66914"/>
        <dbReference type="EC" id="5.1.3.2"/>
    </reaction>
</comment>
<feature type="domain" description="NAD(P)-binding" evidence="10">
    <location>
        <begin position="5"/>
        <end position="324"/>
    </location>
</feature>